<dbReference type="InterPro" id="IPR053181">
    <property type="entry name" value="EcdB-like_regulator"/>
</dbReference>
<dbReference type="GO" id="GO:0000981">
    <property type="term" value="F:DNA-binding transcription factor activity, RNA polymerase II-specific"/>
    <property type="evidence" value="ECO:0007669"/>
    <property type="project" value="InterPro"/>
</dbReference>
<evidence type="ECO:0000256" key="3">
    <source>
        <dbReference type="SAM" id="MobiDB-lite"/>
    </source>
</evidence>
<feature type="region of interest" description="Disordered" evidence="3">
    <location>
        <begin position="106"/>
        <end position="144"/>
    </location>
</feature>
<dbReference type="InterPro" id="IPR001138">
    <property type="entry name" value="Zn2Cys6_DnaBD"/>
</dbReference>
<dbReference type="RefSeq" id="XP_033660983.1">
    <property type="nucleotide sequence ID" value="XM_033818824.1"/>
</dbReference>
<feature type="domain" description="Zn(2)-C6 fungal-type" evidence="4">
    <location>
        <begin position="46"/>
        <end position="73"/>
    </location>
</feature>
<dbReference type="EMBL" id="ML993629">
    <property type="protein sequence ID" value="KAF2160094.1"/>
    <property type="molecule type" value="Genomic_DNA"/>
</dbReference>
<dbReference type="InterPro" id="IPR007219">
    <property type="entry name" value="XnlR_reg_dom"/>
</dbReference>
<sequence>MSPRSGRLYQFDCCAGPPGRAAGAGLRSRLLLVHPMHDKWLTALDSKSKCDEERPQCGNCLRRGAPCEYREAFSEKLERSTTSITDSLRRIENKLDTWNMSNQWRFNNEVGHPSPTSRDWERTGATSSSQSLGNGGSQTLHSGNVENEISPTRLWSPAPEDTVLTVPHQILLWPVFYQVLTQANPEAATGLSRIRQQGSFWFISHEISTRKSVQPPGSHIESDPVCPVWPTLERIQVTDLTLDWIMSRSEAYFNTFNILFPILNRSHFTNHVCHSVLRDGFIEGESNTVIALHVFALGEVAILTSMNDNWTPAAQRNEGERQKGPKIRAPGLTLFNEARRQQSMMHSHNLLEKVQALLLQGMYYDSASCYLDLWQSLTAASIACQTLVKSHEGDWSGSRGDYVKRAYWTCVLTEDMFHVDLDLPPTGITAMQDEVPFPHFQELRDAETTYNPRQKDRSEAACLQFLAMLTLRRIITRIHRTLHSTTDQSATAIDDTKANVLAELVSQLDSWQSALPARLQWLERPDGPSPAPSYTQRESTRAQIHTDETTDYQKAPDTRTPQYATTRQDYINAPIAYEHIDVVVIRIRYYYARLIAELPLLYKCLHTAEDIPHNDKIRCGQAIRYACDWPLVMSPLLRDHKRLVPQNFACTHNFIWITVLLHLVTRNKRLRDICQADQMLDRVAKSQQQTLFWLHDLSGTDCVAHWAWHTLQLGELASSP</sequence>
<dbReference type="Pfam" id="PF04082">
    <property type="entry name" value="Fungal_trans"/>
    <property type="match status" value="1"/>
</dbReference>
<dbReference type="AlphaFoldDB" id="A0A6A6BZ66"/>
<evidence type="ECO:0000256" key="2">
    <source>
        <dbReference type="ARBA" id="ARBA00023242"/>
    </source>
</evidence>
<feature type="domain" description="Xylanolytic transcriptional activator regulatory" evidence="5">
    <location>
        <begin position="251"/>
        <end position="511"/>
    </location>
</feature>
<dbReference type="GO" id="GO:0003677">
    <property type="term" value="F:DNA binding"/>
    <property type="evidence" value="ECO:0007669"/>
    <property type="project" value="InterPro"/>
</dbReference>
<protein>
    <recommendedName>
        <fullName evidence="8">Zn(2)-C6 fungal-type domain-containing protein</fullName>
    </recommendedName>
</protein>
<evidence type="ECO:0008006" key="8">
    <source>
        <dbReference type="Google" id="ProtNLM"/>
    </source>
</evidence>
<dbReference type="CDD" id="cd12148">
    <property type="entry name" value="fungal_TF_MHR"/>
    <property type="match status" value="1"/>
</dbReference>
<dbReference type="GO" id="GO:0008270">
    <property type="term" value="F:zinc ion binding"/>
    <property type="evidence" value="ECO:0007669"/>
    <property type="project" value="InterPro"/>
</dbReference>
<keyword evidence="2" id="KW-0539">Nucleus</keyword>
<evidence type="ECO:0000256" key="1">
    <source>
        <dbReference type="ARBA" id="ARBA00022723"/>
    </source>
</evidence>
<evidence type="ECO:0000313" key="7">
    <source>
        <dbReference type="Proteomes" id="UP000799537"/>
    </source>
</evidence>
<dbReference type="OrthoDB" id="6133115at2759"/>
<feature type="region of interest" description="Disordered" evidence="3">
    <location>
        <begin position="522"/>
        <end position="558"/>
    </location>
</feature>
<evidence type="ECO:0000313" key="6">
    <source>
        <dbReference type="EMBL" id="KAF2160094.1"/>
    </source>
</evidence>
<dbReference type="InterPro" id="IPR036864">
    <property type="entry name" value="Zn2-C6_fun-type_DNA-bd_sf"/>
</dbReference>
<feature type="compositionally biased region" description="Basic and acidic residues" evidence="3">
    <location>
        <begin position="538"/>
        <end position="548"/>
    </location>
</feature>
<organism evidence="6 7">
    <name type="scientific">Zasmidium cellare ATCC 36951</name>
    <dbReference type="NCBI Taxonomy" id="1080233"/>
    <lineage>
        <taxon>Eukaryota</taxon>
        <taxon>Fungi</taxon>
        <taxon>Dikarya</taxon>
        <taxon>Ascomycota</taxon>
        <taxon>Pezizomycotina</taxon>
        <taxon>Dothideomycetes</taxon>
        <taxon>Dothideomycetidae</taxon>
        <taxon>Mycosphaerellales</taxon>
        <taxon>Mycosphaerellaceae</taxon>
        <taxon>Zasmidium</taxon>
    </lineage>
</organism>
<gene>
    <name evidence="6" type="ORF">M409DRAFT_70632</name>
</gene>
<dbReference type="PANTHER" id="PTHR47785">
    <property type="entry name" value="ZN(II)2CYS6 TRANSCRIPTION FACTOR (EUROFUNG)-RELATED-RELATED"/>
    <property type="match status" value="1"/>
</dbReference>
<accession>A0A6A6BZ66</accession>
<evidence type="ECO:0000259" key="5">
    <source>
        <dbReference type="Pfam" id="PF04082"/>
    </source>
</evidence>
<dbReference type="Proteomes" id="UP000799537">
    <property type="component" value="Unassembled WGS sequence"/>
</dbReference>
<keyword evidence="7" id="KW-1185">Reference proteome</keyword>
<dbReference type="SUPFAM" id="SSF57701">
    <property type="entry name" value="Zn2/Cys6 DNA-binding domain"/>
    <property type="match status" value="1"/>
</dbReference>
<dbReference type="PANTHER" id="PTHR47785:SF6">
    <property type="entry name" value="ZN(II)2CYS6 TRANSCRIPTION FACTOR (EUROFUNG)"/>
    <property type="match status" value="1"/>
</dbReference>
<proteinExistence type="predicted"/>
<dbReference type="GeneID" id="54572096"/>
<evidence type="ECO:0000259" key="4">
    <source>
        <dbReference type="Pfam" id="PF00172"/>
    </source>
</evidence>
<dbReference type="Pfam" id="PF00172">
    <property type="entry name" value="Zn_clus"/>
    <property type="match status" value="1"/>
</dbReference>
<dbReference type="Gene3D" id="4.10.240.10">
    <property type="entry name" value="Zn(2)-C6 fungal-type DNA-binding domain"/>
    <property type="match status" value="1"/>
</dbReference>
<keyword evidence="1" id="KW-0479">Metal-binding</keyword>
<name>A0A6A6BZ66_ZASCE</name>
<feature type="compositionally biased region" description="Low complexity" evidence="3">
    <location>
        <begin position="126"/>
        <end position="140"/>
    </location>
</feature>
<dbReference type="GO" id="GO:0006351">
    <property type="term" value="P:DNA-templated transcription"/>
    <property type="evidence" value="ECO:0007669"/>
    <property type="project" value="InterPro"/>
</dbReference>
<reference evidence="6" key="1">
    <citation type="journal article" date="2020" name="Stud. Mycol.">
        <title>101 Dothideomycetes genomes: a test case for predicting lifestyles and emergence of pathogens.</title>
        <authorList>
            <person name="Haridas S."/>
            <person name="Albert R."/>
            <person name="Binder M."/>
            <person name="Bloem J."/>
            <person name="Labutti K."/>
            <person name="Salamov A."/>
            <person name="Andreopoulos B."/>
            <person name="Baker S."/>
            <person name="Barry K."/>
            <person name="Bills G."/>
            <person name="Bluhm B."/>
            <person name="Cannon C."/>
            <person name="Castanera R."/>
            <person name="Culley D."/>
            <person name="Daum C."/>
            <person name="Ezra D."/>
            <person name="Gonzalez J."/>
            <person name="Henrissat B."/>
            <person name="Kuo A."/>
            <person name="Liang C."/>
            <person name="Lipzen A."/>
            <person name="Lutzoni F."/>
            <person name="Magnuson J."/>
            <person name="Mondo S."/>
            <person name="Nolan M."/>
            <person name="Ohm R."/>
            <person name="Pangilinan J."/>
            <person name="Park H.-J."/>
            <person name="Ramirez L."/>
            <person name="Alfaro M."/>
            <person name="Sun H."/>
            <person name="Tritt A."/>
            <person name="Yoshinaga Y."/>
            <person name="Zwiers L.-H."/>
            <person name="Turgeon B."/>
            <person name="Goodwin S."/>
            <person name="Spatafora J."/>
            <person name="Crous P."/>
            <person name="Grigoriev I."/>
        </authorList>
    </citation>
    <scope>NUCLEOTIDE SEQUENCE</scope>
    <source>
        <strain evidence="6">ATCC 36951</strain>
    </source>
</reference>
<dbReference type="CDD" id="cd00067">
    <property type="entry name" value="GAL4"/>
    <property type="match status" value="1"/>
</dbReference>